<dbReference type="PANTHER" id="PTHR37422:SF13">
    <property type="entry name" value="LIPOPOLYSACCHARIDE BIOSYNTHESIS PROTEIN PA4999-RELATED"/>
    <property type="match status" value="1"/>
</dbReference>
<proteinExistence type="predicted"/>
<dbReference type="AlphaFoldDB" id="A0A3E2DP56"/>
<dbReference type="Proteomes" id="UP000259211">
    <property type="component" value="Unassembled WGS sequence"/>
</dbReference>
<feature type="transmembrane region" description="Helical" evidence="5">
    <location>
        <begin position="41"/>
        <end position="61"/>
    </location>
</feature>
<evidence type="ECO:0000256" key="1">
    <source>
        <dbReference type="ARBA" id="ARBA00004141"/>
    </source>
</evidence>
<dbReference type="GO" id="GO:0016020">
    <property type="term" value="C:membrane"/>
    <property type="evidence" value="ECO:0007669"/>
    <property type="project" value="UniProtKB-SubCell"/>
</dbReference>
<feature type="transmembrane region" description="Helical" evidence="5">
    <location>
        <begin position="230"/>
        <end position="250"/>
    </location>
</feature>
<keyword evidence="4 5" id="KW-0472">Membrane</keyword>
<comment type="caution">
    <text evidence="7">The sequence shown here is derived from an EMBL/GenBank/DDBJ whole genome shotgun (WGS) entry which is preliminary data.</text>
</comment>
<dbReference type="Pfam" id="PF04932">
    <property type="entry name" value="Wzy_C"/>
    <property type="match status" value="1"/>
</dbReference>
<reference evidence="7 8" key="1">
    <citation type="submission" date="2017-07" db="EMBL/GenBank/DDBJ databases">
        <authorList>
            <person name="Sun Z.S."/>
            <person name="Albrecht U."/>
            <person name="Echele G."/>
            <person name="Lee C.C."/>
        </authorList>
    </citation>
    <scope>NUCLEOTIDE SEQUENCE [LARGE SCALE GENOMIC DNA]</scope>
    <source>
        <strain evidence="7 8">P16-029</strain>
    </source>
</reference>
<feature type="transmembrane region" description="Helical" evidence="5">
    <location>
        <begin position="6"/>
        <end position="29"/>
    </location>
</feature>
<feature type="transmembrane region" description="Helical" evidence="5">
    <location>
        <begin position="155"/>
        <end position="172"/>
    </location>
</feature>
<accession>A0A3E2DP56</accession>
<comment type="subcellular location">
    <subcellularLocation>
        <location evidence="1">Membrane</location>
        <topology evidence="1">Multi-pass membrane protein</topology>
    </subcellularLocation>
</comment>
<evidence type="ECO:0000313" key="8">
    <source>
        <dbReference type="Proteomes" id="UP000259211"/>
    </source>
</evidence>
<gene>
    <name evidence="7" type="ORF">CHT91_00505</name>
</gene>
<feature type="domain" description="O-antigen ligase-related" evidence="6">
    <location>
        <begin position="185"/>
        <end position="322"/>
    </location>
</feature>
<protein>
    <submittedName>
        <fullName evidence="7">Polymerase</fullName>
    </submittedName>
</protein>
<evidence type="ECO:0000256" key="3">
    <source>
        <dbReference type="ARBA" id="ARBA00022989"/>
    </source>
</evidence>
<dbReference type="PANTHER" id="PTHR37422">
    <property type="entry name" value="TEICHURONIC ACID BIOSYNTHESIS PROTEIN TUAE"/>
    <property type="match status" value="1"/>
</dbReference>
<feature type="transmembrane region" description="Helical" evidence="5">
    <location>
        <begin position="73"/>
        <end position="90"/>
    </location>
</feature>
<keyword evidence="2 5" id="KW-0812">Transmembrane</keyword>
<evidence type="ECO:0000256" key="5">
    <source>
        <dbReference type="SAM" id="Phobius"/>
    </source>
</evidence>
<feature type="transmembrane region" description="Helical" evidence="5">
    <location>
        <begin position="367"/>
        <end position="386"/>
    </location>
</feature>
<feature type="transmembrane region" description="Helical" evidence="5">
    <location>
        <begin position="102"/>
        <end position="122"/>
    </location>
</feature>
<sequence>MWLGGVAALLVMRLPMSFLLLLVVPWIILLAQTRYRSGLRAGPLAALEVCCMVTAVIAVVFHPSLLTSIGNSAVIMLAVVGFTLAVFRSADPSKTARQSLSGLYWGALLVWFIGLGEILTGIKLLPLLYPEANTVSAVSKSRWIVTATYPNYNDYGVVMTMLFTALLAKMWFDPRRGAVKLGRLFALVTCFGMILMGGSRGALLGCMCAVALLVILNVRRLHAAAMGVRAFFWGTTLVVAAGGGLWMSPYVQDHSTAERGRIMTNAVSMLMSDPIALLFGYGSLSEYQNEANARFGDVLMDPHNLLLELVLRYGIVAMILFVACWLWIAVKGFLPRRPAVDWQAAFALTVVMLLPVLGIVPSSTLRYHVTWLYLVVASCLTAQMIASRRSELGTMVAHQERVDVTPDQSG</sequence>
<feature type="transmembrane region" description="Helical" evidence="5">
    <location>
        <begin position="184"/>
        <end position="215"/>
    </location>
</feature>
<evidence type="ECO:0000259" key="6">
    <source>
        <dbReference type="Pfam" id="PF04932"/>
    </source>
</evidence>
<keyword evidence="3 5" id="KW-1133">Transmembrane helix</keyword>
<evidence type="ECO:0000313" key="7">
    <source>
        <dbReference type="EMBL" id="RFT47044.1"/>
    </source>
</evidence>
<dbReference type="InterPro" id="IPR007016">
    <property type="entry name" value="O-antigen_ligase-rel_domated"/>
</dbReference>
<feature type="transmembrane region" description="Helical" evidence="5">
    <location>
        <begin position="262"/>
        <end position="281"/>
    </location>
</feature>
<organism evidence="7 8">
    <name type="scientific">Cutibacterium avidum</name>
    <dbReference type="NCBI Taxonomy" id="33010"/>
    <lineage>
        <taxon>Bacteria</taxon>
        <taxon>Bacillati</taxon>
        <taxon>Actinomycetota</taxon>
        <taxon>Actinomycetes</taxon>
        <taxon>Propionibacteriales</taxon>
        <taxon>Propionibacteriaceae</taxon>
        <taxon>Cutibacterium</taxon>
    </lineage>
</organism>
<dbReference type="InterPro" id="IPR051533">
    <property type="entry name" value="WaaL-like"/>
</dbReference>
<feature type="transmembrane region" description="Helical" evidence="5">
    <location>
        <begin position="342"/>
        <end position="361"/>
    </location>
</feature>
<feature type="transmembrane region" description="Helical" evidence="5">
    <location>
        <begin position="310"/>
        <end position="330"/>
    </location>
</feature>
<evidence type="ECO:0000256" key="2">
    <source>
        <dbReference type="ARBA" id="ARBA00022692"/>
    </source>
</evidence>
<evidence type="ECO:0000256" key="4">
    <source>
        <dbReference type="ARBA" id="ARBA00023136"/>
    </source>
</evidence>
<name>A0A3E2DP56_9ACTN</name>
<dbReference type="EMBL" id="NOWI01000001">
    <property type="protein sequence ID" value="RFT47044.1"/>
    <property type="molecule type" value="Genomic_DNA"/>
</dbReference>